<reference evidence="1" key="1">
    <citation type="submission" date="2020-11" db="EMBL/GenBank/DDBJ databases">
        <authorList>
            <person name="Whitehead M."/>
        </authorList>
    </citation>
    <scope>NUCLEOTIDE SEQUENCE</scope>
    <source>
        <strain evidence="1">EGII</strain>
    </source>
</reference>
<dbReference type="EMBL" id="CAJHJT010000023">
    <property type="protein sequence ID" value="CAD7000905.1"/>
    <property type="molecule type" value="Genomic_DNA"/>
</dbReference>
<protein>
    <submittedName>
        <fullName evidence="1">(Mediterranean fruit fly) hypothetical protein</fullName>
    </submittedName>
</protein>
<dbReference type="AlphaFoldDB" id="A0A811USJ1"/>
<evidence type="ECO:0000313" key="1">
    <source>
        <dbReference type="EMBL" id="CAD7000905.1"/>
    </source>
</evidence>
<dbReference type="Proteomes" id="UP000606786">
    <property type="component" value="Unassembled WGS sequence"/>
</dbReference>
<keyword evidence="2" id="KW-1185">Reference proteome</keyword>
<evidence type="ECO:0000313" key="2">
    <source>
        <dbReference type="Proteomes" id="UP000606786"/>
    </source>
</evidence>
<sequence>YLQCSVKKSGLYDTDDNNSKYIDLWYIEKDSCLEVNRIFFNRTPTITGKNNTQSSAINVQPK</sequence>
<comment type="caution">
    <text evidence="1">The sequence shown here is derived from an EMBL/GenBank/DDBJ whole genome shotgun (WGS) entry which is preliminary data.</text>
</comment>
<accession>A0A811USJ1</accession>
<feature type="non-terminal residue" evidence="1">
    <location>
        <position position="1"/>
    </location>
</feature>
<proteinExistence type="predicted"/>
<gene>
    <name evidence="1" type="ORF">CCAP1982_LOCUS9380</name>
</gene>
<name>A0A811USJ1_CERCA</name>
<organism evidence="1 2">
    <name type="scientific">Ceratitis capitata</name>
    <name type="common">Mediterranean fruit fly</name>
    <name type="synonym">Tephritis capitata</name>
    <dbReference type="NCBI Taxonomy" id="7213"/>
    <lineage>
        <taxon>Eukaryota</taxon>
        <taxon>Metazoa</taxon>
        <taxon>Ecdysozoa</taxon>
        <taxon>Arthropoda</taxon>
        <taxon>Hexapoda</taxon>
        <taxon>Insecta</taxon>
        <taxon>Pterygota</taxon>
        <taxon>Neoptera</taxon>
        <taxon>Endopterygota</taxon>
        <taxon>Diptera</taxon>
        <taxon>Brachycera</taxon>
        <taxon>Muscomorpha</taxon>
        <taxon>Tephritoidea</taxon>
        <taxon>Tephritidae</taxon>
        <taxon>Ceratitis</taxon>
        <taxon>Ceratitis</taxon>
    </lineage>
</organism>